<name>K6ZJU9_9ALTE</name>
<dbReference type="HOGENOM" id="CLU_2718684_0_0_6"/>
<dbReference type="PATRIC" id="fig|1129794.4.peg.2770"/>
<proteinExistence type="predicted"/>
<organism evidence="1 2">
    <name type="scientific">Paraglaciecola psychrophila 170</name>
    <dbReference type="NCBI Taxonomy" id="1129794"/>
    <lineage>
        <taxon>Bacteria</taxon>
        <taxon>Pseudomonadati</taxon>
        <taxon>Pseudomonadota</taxon>
        <taxon>Gammaproteobacteria</taxon>
        <taxon>Alteromonadales</taxon>
        <taxon>Alteromonadaceae</taxon>
        <taxon>Paraglaciecola</taxon>
    </lineage>
</organism>
<accession>K6ZJU9</accession>
<dbReference type="Proteomes" id="UP000011864">
    <property type="component" value="Chromosome"/>
</dbReference>
<dbReference type="EMBL" id="CP003837">
    <property type="protein sequence ID" value="AGH44894.1"/>
    <property type="molecule type" value="Genomic_DNA"/>
</dbReference>
<keyword evidence="2" id="KW-1185">Reference proteome</keyword>
<protein>
    <submittedName>
        <fullName evidence="1">Uncharacterized protein</fullName>
    </submittedName>
</protein>
<dbReference type="KEGG" id="gps:C427_2785"/>
<evidence type="ECO:0000313" key="2">
    <source>
        <dbReference type="Proteomes" id="UP000011864"/>
    </source>
</evidence>
<evidence type="ECO:0000313" key="1">
    <source>
        <dbReference type="EMBL" id="AGH44894.1"/>
    </source>
</evidence>
<dbReference type="AlphaFoldDB" id="K6ZJU9"/>
<reference evidence="1 2" key="1">
    <citation type="journal article" date="2013" name="Genome Announc.">
        <title>Complete Genome Sequence of Glaciecola psychrophila Strain 170T.</title>
        <authorList>
            <person name="Yin J."/>
            <person name="Chen J."/>
            <person name="Liu G."/>
            <person name="Yu Y."/>
            <person name="Song L."/>
            <person name="Wang X."/>
            <person name="Qu X."/>
        </authorList>
    </citation>
    <scope>NUCLEOTIDE SEQUENCE [LARGE SCALE GENOMIC DNA]</scope>
    <source>
        <strain evidence="1 2">170</strain>
    </source>
</reference>
<gene>
    <name evidence="1" type="ORF">C427_2785</name>
</gene>
<dbReference type="STRING" id="1129794.C427_2785"/>
<dbReference type="RefSeq" id="WP_007635458.1">
    <property type="nucleotide sequence ID" value="NC_020514.1"/>
</dbReference>
<sequence>MAHNKLVDHLRYLSVVNKVVVRSYDSEVTEDNEQFKQTHIDNELVIELTRKRRRISETVIGRLPQPKKTVFC</sequence>